<name>A0A0D0B6N0_9AGAR</name>
<evidence type="ECO:0000313" key="2">
    <source>
        <dbReference type="Proteomes" id="UP000053593"/>
    </source>
</evidence>
<gene>
    <name evidence="1" type="ORF">GYMLUDRAFT_680912</name>
</gene>
<proteinExistence type="predicted"/>
<evidence type="ECO:0000313" key="1">
    <source>
        <dbReference type="EMBL" id="KIK59060.1"/>
    </source>
</evidence>
<dbReference type="AlphaFoldDB" id="A0A0D0B6N0"/>
<dbReference type="Proteomes" id="UP000053593">
    <property type="component" value="Unassembled WGS sequence"/>
</dbReference>
<dbReference type="EMBL" id="KN834781">
    <property type="protein sequence ID" value="KIK59060.1"/>
    <property type="molecule type" value="Genomic_DNA"/>
</dbReference>
<keyword evidence="2" id="KW-1185">Reference proteome</keyword>
<organism evidence="1 2">
    <name type="scientific">Collybiopsis luxurians FD-317 M1</name>
    <dbReference type="NCBI Taxonomy" id="944289"/>
    <lineage>
        <taxon>Eukaryota</taxon>
        <taxon>Fungi</taxon>
        <taxon>Dikarya</taxon>
        <taxon>Basidiomycota</taxon>
        <taxon>Agaricomycotina</taxon>
        <taxon>Agaricomycetes</taxon>
        <taxon>Agaricomycetidae</taxon>
        <taxon>Agaricales</taxon>
        <taxon>Marasmiineae</taxon>
        <taxon>Omphalotaceae</taxon>
        <taxon>Collybiopsis</taxon>
        <taxon>Collybiopsis luxurians</taxon>
    </lineage>
</organism>
<dbReference type="HOGENOM" id="CLU_2223566_0_0_1"/>
<reference evidence="1 2" key="1">
    <citation type="submission" date="2014-04" db="EMBL/GenBank/DDBJ databases">
        <title>Evolutionary Origins and Diversification of the Mycorrhizal Mutualists.</title>
        <authorList>
            <consortium name="DOE Joint Genome Institute"/>
            <consortium name="Mycorrhizal Genomics Consortium"/>
            <person name="Kohler A."/>
            <person name="Kuo A."/>
            <person name="Nagy L.G."/>
            <person name="Floudas D."/>
            <person name="Copeland A."/>
            <person name="Barry K.W."/>
            <person name="Cichocki N."/>
            <person name="Veneault-Fourrey C."/>
            <person name="LaButti K."/>
            <person name="Lindquist E.A."/>
            <person name="Lipzen A."/>
            <person name="Lundell T."/>
            <person name="Morin E."/>
            <person name="Murat C."/>
            <person name="Riley R."/>
            <person name="Ohm R."/>
            <person name="Sun H."/>
            <person name="Tunlid A."/>
            <person name="Henrissat B."/>
            <person name="Grigoriev I.V."/>
            <person name="Hibbett D.S."/>
            <person name="Martin F."/>
        </authorList>
    </citation>
    <scope>NUCLEOTIDE SEQUENCE [LARGE SCALE GENOMIC DNA]</scope>
    <source>
        <strain evidence="1 2">FD-317 M1</strain>
    </source>
</reference>
<accession>A0A0D0B6N0</accession>
<protein>
    <submittedName>
        <fullName evidence="1">Uncharacterized protein</fullName>
    </submittedName>
</protein>
<sequence>MRSRSLFLYFPCTFFEFPDSCSPPHLKTAGVINPSCTVESRQRGCTTALRIVLHTLRIQVPEYMQTYILIKTCIHESLHSVIYGYTWIYSKALFYLKSPMSDRRAP</sequence>